<dbReference type="CDD" id="cd00215">
    <property type="entry name" value="PTS_IIA_lac"/>
    <property type="match status" value="1"/>
</dbReference>
<dbReference type="GeneID" id="64197507"/>
<dbReference type="GO" id="GO:0009401">
    <property type="term" value="P:phosphoenolpyruvate-dependent sugar phosphotransferase system"/>
    <property type="evidence" value="ECO:0007669"/>
    <property type="project" value="UniProtKB-KW"/>
</dbReference>
<accession>A0A3E3EDI3</accession>
<dbReference type="InterPro" id="IPR036542">
    <property type="entry name" value="PTS_IIA_lac/cel_sf"/>
</dbReference>
<dbReference type="Gene3D" id="1.20.58.80">
    <property type="entry name" value="Phosphotransferase system, lactose/cellobiose-type IIA subunit"/>
    <property type="match status" value="1"/>
</dbReference>
<feature type="binding site" evidence="6">
    <location>
        <position position="79"/>
    </location>
    <ligand>
        <name>Mg(2+)</name>
        <dbReference type="ChEBI" id="CHEBI:18420"/>
        <note>ligand shared between all trimeric partners</note>
    </ligand>
</feature>
<feature type="active site" description="Tele-phosphohistidine intermediate" evidence="5">
    <location>
        <position position="76"/>
    </location>
</feature>
<dbReference type="Pfam" id="PF02255">
    <property type="entry name" value="PTS_IIA"/>
    <property type="match status" value="1"/>
</dbReference>
<evidence type="ECO:0000256" key="1">
    <source>
        <dbReference type="ARBA" id="ARBA00022448"/>
    </source>
</evidence>
<dbReference type="GO" id="GO:0046872">
    <property type="term" value="F:metal ion binding"/>
    <property type="evidence" value="ECO:0007669"/>
    <property type="project" value="UniProtKB-KW"/>
</dbReference>
<evidence type="ECO:0000256" key="4">
    <source>
        <dbReference type="ARBA" id="ARBA00022683"/>
    </source>
</evidence>
<dbReference type="GO" id="GO:0016740">
    <property type="term" value="F:transferase activity"/>
    <property type="evidence" value="ECO:0007669"/>
    <property type="project" value="UniProtKB-KW"/>
</dbReference>
<evidence type="ECO:0000256" key="2">
    <source>
        <dbReference type="ARBA" id="ARBA00022597"/>
    </source>
</evidence>
<keyword evidence="6" id="KW-0479">Metal-binding</keyword>
<evidence type="ECO:0000313" key="8">
    <source>
        <dbReference type="Proteomes" id="UP000261032"/>
    </source>
</evidence>
<evidence type="ECO:0000256" key="6">
    <source>
        <dbReference type="PIRSR" id="PIRSR000699-2"/>
    </source>
</evidence>
<comment type="caution">
    <text evidence="7">The sequence shown here is derived from an EMBL/GenBank/DDBJ whole genome shotgun (WGS) entry which is preliminary data.</text>
</comment>
<protein>
    <submittedName>
        <fullName evidence="7">PTS lactose/cellobiose transporter subunit IIA</fullName>
    </submittedName>
</protein>
<keyword evidence="2" id="KW-0762">Sugar transport</keyword>
<keyword evidence="1" id="KW-0813">Transport</keyword>
<dbReference type="SUPFAM" id="SSF46973">
    <property type="entry name" value="Enzyme IIa from lactose specific PTS, IIa-lac"/>
    <property type="match status" value="1"/>
</dbReference>
<comment type="cofactor">
    <cofactor evidence="6">
        <name>Mg(2+)</name>
        <dbReference type="ChEBI" id="CHEBI:18420"/>
    </cofactor>
    <text evidence="6">Binds 1 Mg(2+) ion per trimer.</text>
</comment>
<dbReference type="EMBL" id="QUSL01000011">
    <property type="protein sequence ID" value="RGD85448.1"/>
    <property type="molecule type" value="Genomic_DNA"/>
</dbReference>
<organism evidence="7 8">
    <name type="scientific">Thomasclavelia ramosa</name>
    <dbReference type="NCBI Taxonomy" id="1547"/>
    <lineage>
        <taxon>Bacteria</taxon>
        <taxon>Bacillati</taxon>
        <taxon>Bacillota</taxon>
        <taxon>Erysipelotrichia</taxon>
        <taxon>Erysipelotrichales</taxon>
        <taxon>Coprobacillaceae</taxon>
        <taxon>Thomasclavelia</taxon>
    </lineage>
</organism>
<keyword evidence="6" id="KW-0460">Magnesium</keyword>
<dbReference type="PIRSF" id="PIRSF000699">
    <property type="entry name" value="PTS_IILac_III"/>
    <property type="match status" value="1"/>
</dbReference>
<evidence type="ECO:0000313" key="7">
    <source>
        <dbReference type="EMBL" id="RGD85448.1"/>
    </source>
</evidence>
<name>A0A3E3EDI3_9FIRM</name>
<gene>
    <name evidence="7" type="ORF">DXB93_08740</name>
</gene>
<sequence>MDGLELVSFKIISAVGMAKSSFIEAMKVAANGEFDVARAKIKEGEESFNGGHLAHSELIQQEASGNHVVPSILLMHAEDQLMSAETIKVMALEIIRLNERVKALEKY</sequence>
<dbReference type="AlphaFoldDB" id="A0A3E3EDI3"/>
<dbReference type="PROSITE" id="PS51095">
    <property type="entry name" value="PTS_EIIA_TYPE_3"/>
    <property type="match status" value="1"/>
</dbReference>
<dbReference type="PANTHER" id="PTHR34382:SF7">
    <property type="entry name" value="PTS SYSTEM N,N'-DIACETYLCHITOBIOSE-SPECIFIC EIIA COMPONENT"/>
    <property type="match status" value="1"/>
</dbReference>
<reference evidence="7 8" key="1">
    <citation type="submission" date="2018-08" db="EMBL/GenBank/DDBJ databases">
        <title>A genome reference for cultivated species of the human gut microbiota.</title>
        <authorList>
            <person name="Zou Y."/>
            <person name="Xue W."/>
            <person name="Luo G."/>
        </authorList>
    </citation>
    <scope>NUCLEOTIDE SEQUENCE [LARGE SCALE GENOMIC DNA]</scope>
    <source>
        <strain evidence="7 8">OM06-4</strain>
    </source>
</reference>
<keyword evidence="3" id="KW-0808">Transferase</keyword>
<dbReference type="RefSeq" id="WP_003535630.1">
    <property type="nucleotide sequence ID" value="NZ_CAXMZC010000001.1"/>
</dbReference>
<dbReference type="InterPro" id="IPR003188">
    <property type="entry name" value="PTS_IIA_lac/cel"/>
</dbReference>
<keyword evidence="4" id="KW-0598">Phosphotransferase system</keyword>
<dbReference type="PANTHER" id="PTHR34382">
    <property type="entry name" value="PTS SYSTEM N,N'-DIACETYLCHITOBIOSE-SPECIFIC EIIA COMPONENT"/>
    <property type="match status" value="1"/>
</dbReference>
<evidence type="ECO:0000256" key="3">
    <source>
        <dbReference type="ARBA" id="ARBA00022679"/>
    </source>
</evidence>
<proteinExistence type="predicted"/>
<evidence type="ECO:0000256" key="5">
    <source>
        <dbReference type="PIRSR" id="PIRSR000699-1"/>
    </source>
</evidence>
<dbReference type="Proteomes" id="UP000261032">
    <property type="component" value="Unassembled WGS sequence"/>
</dbReference>